<feature type="active site" description="Proton acceptor" evidence="3">
    <location>
        <position position="107"/>
    </location>
</feature>
<feature type="binding site" evidence="3">
    <location>
        <begin position="85"/>
        <end position="88"/>
    </location>
    <ligand>
        <name>substrate</name>
    </ligand>
</feature>
<sequence length="226" mass="24141">MTQDELKKAVAKAAIDYISPRLNSESVIGVGTGSTANFFIDMLADLKTEFDGAVASSEATAERLKSHGIPVYDLNSAGELEFYVDGADETNERLELIKGGGAALTREKIVAAVAKTFICIADESKMVGILGAFPLPVEVIPMARSHVGREIVRLGGDPVYREGVVTDNGNIIIDVHNMDISQPIRVEEQLNNVVGVVTNGLFARRRADVLLLGTKDGVKTIESKGA</sequence>
<dbReference type="InterPro" id="IPR020672">
    <property type="entry name" value="Ribose5P_isomerase_typA_subgr"/>
</dbReference>
<dbReference type="FunFam" id="3.30.70.260:FF:000004">
    <property type="entry name" value="Ribose-5-phosphate isomerase A"/>
    <property type="match status" value="1"/>
</dbReference>
<dbReference type="GO" id="GO:0004751">
    <property type="term" value="F:ribose-5-phosphate isomerase activity"/>
    <property type="evidence" value="ECO:0007669"/>
    <property type="project" value="UniProtKB-UniRule"/>
</dbReference>
<dbReference type="EC" id="5.3.1.6" evidence="3"/>
<dbReference type="NCBIfam" id="NF001924">
    <property type="entry name" value="PRK00702.1"/>
    <property type="match status" value="1"/>
</dbReference>
<dbReference type="STRING" id="375760.SAMN04488073_1640"/>
<dbReference type="NCBIfam" id="TIGR00021">
    <property type="entry name" value="rpiA"/>
    <property type="match status" value="1"/>
</dbReference>
<dbReference type="FunFam" id="3.40.50.1360:FF:000001">
    <property type="entry name" value="Ribose-5-phosphate isomerase A"/>
    <property type="match status" value="1"/>
</dbReference>
<gene>
    <name evidence="3" type="primary">rpiA</name>
    <name evidence="4" type="ORF">SAMN04488073_1640</name>
</gene>
<evidence type="ECO:0000256" key="3">
    <source>
        <dbReference type="HAMAP-Rule" id="MF_00170"/>
    </source>
</evidence>
<dbReference type="SUPFAM" id="SSF100950">
    <property type="entry name" value="NagB/RpiA/CoA transferase-like"/>
    <property type="match status" value="1"/>
</dbReference>
<dbReference type="InterPro" id="IPR037171">
    <property type="entry name" value="NagB/RpiA_transferase-like"/>
</dbReference>
<dbReference type="CDD" id="cd01398">
    <property type="entry name" value="RPI_A"/>
    <property type="match status" value="1"/>
</dbReference>
<dbReference type="GO" id="GO:0005829">
    <property type="term" value="C:cytosol"/>
    <property type="evidence" value="ECO:0007669"/>
    <property type="project" value="TreeGrafter"/>
</dbReference>
<dbReference type="InterPro" id="IPR004788">
    <property type="entry name" value="Ribose5P_isomerase_type_A"/>
</dbReference>
<dbReference type="Gene3D" id="3.40.50.1360">
    <property type="match status" value="1"/>
</dbReference>
<dbReference type="Pfam" id="PF06026">
    <property type="entry name" value="Rib_5-P_isom_A"/>
    <property type="match status" value="1"/>
</dbReference>
<protein>
    <recommendedName>
        <fullName evidence="3">Ribose-5-phosphate isomerase A</fullName>
        <ecNumber evidence="3">5.3.1.6</ecNumber>
    </recommendedName>
    <alternativeName>
        <fullName evidence="3">Phosphoriboisomerase A</fullName>
        <shortName evidence="3">PRI</shortName>
    </alternativeName>
</protein>
<evidence type="ECO:0000313" key="5">
    <source>
        <dbReference type="Proteomes" id="UP000199290"/>
    </source>
</evidence>
<comment type="similarity">
    <text evidence="3">Belongs to the ribose 5-phosphate isomerase family.</text>
</comment>
<dbReference type="UniPathway" id="UPA00115">
    <property type="reaction ID" value="UER00412"/>
</dbReference>
<dbReference type="GO" id="GO:0009052">
    <property type="term" value="P:pentose-phosphate shunt, non-oxidative branch"/>
    <property type="evidence" value="ECO:0007669"/>
    <property type="project" value="UniProtKB-UniRule"/>
</dbReference>
<comment type="function">
    <text evidence="3">Catalyzes the reversible conversion of ribose-5-phosphate to ribulose 5-phosphate.</text>
</comment>
<evidence type="ECO:0000313" key="4">
    <source>
        <dbReference type="EMBL" id="SFR46345.1"/>
    </source>
</evidence>
<dbReference type="PANTHER" id="PTHR11934">
    <property type="entry name" value="RIBOSE-5-PHOSPHATE ISOMERASE"/>
    <property type="match status" value="1"/>
</dbReference>
<proteinExistence type="inferred from homology"/>
<comment type="catalytic activity">
    <reaction evidence="1 3">
        <text>aldehydo-D-ribose 5-phosphate = D-ribulose 5-phosphate</text>
        <dbReference type="Rhea" id="RHEA:14657"/>
        <dbReference type="ChEBI" id="CHEBI:58121"/>
        <dbReference type="ChEBI" id="CHEBI:58273"/>
        <dbReference type="EC" id="5.3.1.6"/>
    </reaction>
</comment>
<keyword evidence="2 3" id="KW-0413">Isomerase</keyword>
<comment type="pathway">
    <text evidence="3">Carbohydrate degradation; pentose phosphate pathway; D-ribose 5-phosphate from D-ribulose 5-phosphate (non-oxidative stage): step 1/1.</text>
</comment>
<dbReference type="AlphaFoldDB" id="A0A1I6GVT7"/>
<organism evidence="4 5">
    <name type="scientific">Marinobacter gudaonensis</name>
    <dbReference type="NCBI Taxonomy" id="375760"/>
    <lineage>
        <taxon>Bacteria</taxon>
        <taxon>Pseudomonadati</taxon>
        <taxon>Pseudomonadota</taxon>
        <taxon>Gammaproteobacteria</taxon>
        <taxon>Pseudomonadales</taxon>
        <taxon>Marinobacteraceae</taxon>
        <taxon>Marinobacter</taxon>
    </lineage>
</organism>
<name>A0A1I6GVT7_9GAMM</name>
<dbReference type="EMBL" id="FOYV01000001">
    <property type="protein sequence ID" value="SFR46345.1"/>
    <property type="molecule type" value="Genomic_DNA"/>
</dbReference>
<dbReference type="OrthoDB" id="5870696at2"/>
<evidence type="ECO:0000256" key="1">
    <source>
        <dbReference type="ARBA" id="ARBA00001713"/>
    </source>
</evidence>
<keyword evidence="5" id="KW-1185">Reference proteome</keyword>
<evidence type="ECO:0000256" key="2">
    <source>
        <dbReference type="ARBA" id="ARBA00023235"/>
    </source>
</evidence>
<feature type="binding site" evidence="3">
    <location>
        <position position="125"/>
    </location>
    <ligand>
        <name>substrate</name>
    </ligand>
</feature>
<dbReference type="SUPFAM" id="SSF75445">
    <property type="entry name" value="D-ribose-5-phosphate isomerase (RpiA), lid domain"/>
    <property type="match status" value="1"/>
</dbReference>
<dbReference type="HAMAP" id="MF_00170">
    <property type="entry name" value="Rib_5P_isom_A"/>
    <property type="match status" value="1"/>
</dbReference>
<comment type="subunit">
    <text evidence="3">Homodimer.</text>
</comment>
<feature type="binding site" evidence="3">
    <location>
        <begin position="98"/>
        <end position="101"/>
    </location>
    <ligand>
        <name>substrate</name>
    </ligand>
</feature>
<accession>A0A1I6GVT7</accession>
<dbReference type="Proteomes" id="UP000199290">
    <property type="component" value="Unassembled WGS sequence"/>
</dbReference>
<dbReference type="Gene3D" id="3.30.70.260">
    <property type="match status" value="1"/>
</dbReference>
<dbReference type="PANTHER" id="PTHR11934:SF0">
    <property type="entry name" value="RIBOSE-5-PHOSPHATE ISOMERASE"/>
    <property type="match status" value="1"/>
</dbReference>
<feature type="binding site" evidence="3">
    <location>
        <begin position="32"/>
        <end position="35"/>
    </location>
    <ligand>
        <name>substrate</name>
    </ligand>
</feature>
<reference evidence="5" key="1">
    <citation type="submission" date="2016-10" db="EMBL/GenBank/DDBJ databases">
        <authorList>
            <person name="Varghese N."/>
            <person name="Submissions S."/>
        </authorList>
    </citation>
    <scope>NUCLEOTIDE SEQUENCE [LARGE SCALE GENOMIC DNA]</scope>
    <source>
        <strain evidence="5">CGMCC 1.6294</strain>
    </source>
</reference>
<dbReference type="RefSeq" id="WP_091988092.1">
    <property type="nucleotide sequence ID" value="NZ_FOYV01000001.1"/>
</dbReference>
<dbReference type="GO" id="GO:0006014">
    <property type="term" value="P:D-ribose metabolic process"/>
    <property type="evidence" value="ECO:0007669"/>
    <property type="project" value="TreeGrafter"/>
</dbReference>